<organism evidence="1 2">
    <name type="scientific">Aspergillus oryzae</name>
    <name type="common">Yellow koji mold</name>
    <dbReference type="NCBI Taxonomy" id="5062"/>
    <lineage>
        <taxon>Eukaryota</taxon>
        <taxon>Fungi</taxon>
        <taxon>Dikarya</taxon>
        <taxon>Ascomycota</taxon>
        <taxon>Pezizomycotina</taxon>
        <taxon>Eurotiomycetes</taxon>
        <taxon>Eurotiomycetidae</taxon>
        <taxon>Eurotiales</taxon>
        <taxon>Aspergillaceae</taxon>
        <taxon>Aspergillus</taxon>
        <taxon>Aspergillus subgen. Circumdati</taxon>
    </lineage>
</organism>
<name>A0AAN4YU40_ASPOZ</name>
<dbReference type="AlphaFoldDB" id="A0AAN4YU40"/>
<sequence length="147" mass="16479">MSLQNAHLQPRISKKAPFSVEVPGVEAKPGETVPRRLPAAKDGLILKPVEDVATTYDVFRRSARVFGNAKAVASRRLIKTHEENKKVKKVIDGVEKEVDKKWTYFEMSGYSYKSFVEYEQMALQLGAGLKKLGLETGDKIHLYGATR</sequence>
<protein>
    <submittedName>
        <fullName evidence="1">Unnamed protein product</fullName>
    </submittedName>
</protein>
<reference evidence="1" key="1">
    <citation type="submission" date="2023-04" db="EMBL/GenBank/DDBJ databases">
        <title>Aspergillus oryzae NBRC 4228.</title>
        <authorList>
            <person name="Ichikawa N."/>
            <person name="Sato H."/>
            <person name="Tonouchi N."/>
        </authorList>
    </citation>
    <scope>NUCLEOTIDE SEQUENCE</scope>
    <source>
        <strain evidence="1">NBRC 4228</strain>
    </source>
</reference>
<accession>A0AAN4YU40</accession>
<evidence type="ECO:0000313" key="2">
    <source>
        <dbReference type="Proteomes" id="UP001165205"/>
    </source>
</evidence>
<evidence type="ECO:0000313" key="1">
    <source>
        <dbReference type="EMBL" id="GMG34844.1"/>
    </source>
</evidence>
<dbReference type="Proteomes" id="UP001165205">
    <property type="component" value="Unassembled WGS sequence"/>
</dbReference>
<gene>
    <name evidence="1" type="ORF">Aory04_001014400</name>
</gene>
<comment type="caution">
    <text evidence="1">The sequence shown here is derived from an EMBL/GenBank/DDBJ whole genome shotgun (WGS) entry which is preliminary data.</text>
</comment>
<dbReference type="SUPFAM" id="SSF56801">
    <property type="entry name" value="Acetyl-CoA synthetase-like"/>
    <property type="match status" value="1"/>
</dbReference>
<dbReference type="EMBL" id="BSYA01000150">
    <property type="protein sequence ID" value="GMG34844.1"/>
    <property type="molecule type" value="Genomic_DNA"/>
</dbReference>
<proteinExistence type="predicted"/>